<keyword evidence="5 6" id="KW-0408">Iron</keyword>
<dbReference type="InterPro" id="IPR036909">
    <property type="entry name" value="Cyt_c-like_dom_sf"/>
</dbReference>
<feature type="chain" id="PRO_5045840228" evidence="7">
    <location>
        <begin position="32"/>
        <end position="455"/>
    </location>
</feature>
<accession>A0ABT4VM16</accession>
<dbReference type="PROSITE" id="PS51007">
    <property type="entry name" value="CYTC"/>
    <property type="match status" value="1"/>
</dbReference>
<name>A0ABT4VM16_9HYPH</name>
<dbReference type="EMBL" id="JAPJZH010000005">
    <property type="protein sequence ID" value="MDA4845711.1"/>
    <property type="molecule type" value="Genomic_DNA"/>
</dbReference>
<evidence type="ECO:0000256" key="3">
    <source>
        <dbReference type="ARBA" id="ARBA00022723"/>
    </source>
</evidence>
<dbReference type="SUPFAM" id="SSF46626">
    <property type="entry name" value="Cytochrome c"/>
    <property type="match status" value="2"/>
</dbReference>
<gene>
    <name evidence="9" type="ORF">OOZ53_10150</name>
</gene>
<keyword evidence="10" id="KW-1185">Reference proteome</keyword>
<organism evidence="9 10">
    <name type="scientific">Hoeflea poritis</name>
    <dbReference type="NCBI Taxonomy" id="2993659"/>
    <lineage>
        <taxon>Bacteria</taxon>
        <taxon>Pseudomonadati</taxon>
        <taxon>Pseudomonadota</taxon>
        <taxon>Alphaproteobacteria</taxon>
        <taxon>Hyphomicrobiales</taxon>
        <taxon>Rhizobiaceae</taxon>
        <taxon>Hoeflea</taxon>
    </lineage>
</organism>
<dbReference type="RefSeq" id="WP_271089393.1">
    <property type="nucleotide sequence ID" value="NZ_JAPJZH010000005.1"/>
</dbReference>
<keyword evidence="7" id="KW-0732">Signal</keyword>
<feature type="domain" description="Cytochrome c" evidence="8">
    <location>
        <begin position="269"/>
        <end position="433"/>
    </location>
</feature>
<keyword evidence="4" id="KW-0560">Oxidoreductase</keyword>
<dbReference type="Pfam" id="PF03150">
    <property type="entry name" value="CCP_MauG"/>
    <property type="match status" value="1"/>
</dbReference>
<evidence type="ECO:0000256" key="7">
    <source>
        <dbReference type="SAM" id="SignalP"/>
    </source>
</evidence>
<keyword evidence="2 6" id="KW-0349">Heme</keyword>
<evidence type="ECO:0000259" key="8">
    <source>
        <dbReference type="PROSITE" id="PS51007"/>
    </source>
</evidence>
<dbReference type="InterPro" id="IPR051395">
    <property type="entry name" value="Cytochrome_c_Peroxidase/MauG"/>
</dbReference>
<dbReference type="Gene3D" id="1.10.760.10">
    <property type="entry name" value="Cytochrome c-like domain"/>
    <property type="match status" value="2"/>
</dbReference>
<evidence type="ECO:0000313" key="9">
    <source>
        <dbReference type="EMBL" id="MDA4845711.1"/>
    </source>
</evidence>
<evidence type="ECO:0000256" key="5">
    <source>
        <dbReference type="ARBA" id="ARBA00023004"/>
    </source>
</evidence>
<evidence type="ECO:0000256" key="2">
    <source>
        <dbReference type="ARBA" id="ARBA00022617"/>
    </source>
</evidence>
<feature type="signal peptide" evidence="7">
    <location>
        <begin position="1"/>
        <end position="31"/>
    </location>
</feature>
<evidence type="ECO:0000256" key="1">
    <source>
        <dbReference type="ARBA" id="ARBA00004196"/>
    </source>
</evidence>
<dbReference type="PANTHER" id="PTHR30600">
    <property type="entry name" value="CYTOCHROME C PEROXIDASE-RELATED"/>
    <property type="match status" value="1"/>
</dbReference>
<proteinExistence type="predicted"/>
<dbReference type="Proteomes" id="UP001148313">
    <property type="component" value="Unassembled WGS sequence"/>
</dbReference>
<keyword evidence="3 6" id="KW-0479">Metal-binding</keyword>
<reference evidence="9" key="1">
    <citation type="submission" date="2022-11" db="EMBL/GenBank/DDBJ databases">
        <title>Hoeflea poritis sp. nov., isolated from scleractinian coral Porites lutea.</title>
        <authorList>
            <person name="Zhang G."/>
            <person name="Wei Q."/>
            <person name="Cai L."/>
        </authorList>
    </citation>
    <scope>NUCLEOTIDE SEQUENCE</scope>
    <source>
        <strain evidence="9">E7-10</strain>
    </source>
</reference>
<evidence type="ECO:0000313" key="10">
    <source>
        <dbReference type="Proteomes" id="UP001148313"/>
    </source>
</evidence>
<comment type="subcellular location">
    <subcellularLocation>
        <location evidence="1">Cell envelope</location>
    </subcellularLocation>
</comment>
<comment type="caution">
    <text evidence="9">The sequence shown here is derived from an EMBL/GenBank/DDBJ whole genome shotgun (WGS) entry which is preliminary data.</text>
</comment>
<evidence type="ECO:0000256" key="4">
    <source>
        <dbReference type="ARBA" id="ARBA00023002"/>
    </source>
</evidence>
<dbReference type="InterPro" id="IPR009056">
    <property type="entry name" value="Cyt_c-like_dom"/>
</dbReference>
<sequence length="455" mass="49611">MLKTKHSNRRRMGKVCVIVGAFVAGWCPALALADAITLPQALSEADFLPFDEKKAALGRLLFYDPVLSGNRNISCGTCHHHDLASADGLALGVGEGGEGIGDERTTGAGRDRIDRRVPRNAPALFNIGHKDIRHLFHDGRLSIDDLYGNGFNSPAEEYLPQGLNSLAAAQSLFPITSETEMAGHSEENAVAGARNDRIDHAWRLIAKRVSVVPAYGPLFADAYPDVGGPADITIVHIGNAIGDFVNSEWRSHDSPFDRYLSGEPGALSEEARAGMDLFYGQGGCSSCHSGALFTDQEFHALALPQFGPGRTRMFDLMQRDVGRMVETDRLEDAYRFRTPSLRNSALTGPYGHNGAYETLEGIVRHHLDPQAAFDRWSREQVSLPAAEHLSEADFAPLQDRRERARVRNAVDIEPVALEDREVQQLIAFLNALTGDKSVKGRLGRPDSVPSGLPVD</sequence>
<evidence type="ECO:0000256" key="6">
    <source>
        <dbReference type="PROSITE-ProRule" id="PRU00433"/>
    </source>
</evidence>
<protein>
    <submittedName>
        <fullName evidence="9">Methylamine utilization protein MauG</fullName>
    </submittedName>
</protein>
<dbReference type="InterPro" id="IPR004852">
    <property type="entry name" value="Di-haem_cyt_c_peroxidsae"/>
</dbReference>